<name>A0A6D2I007_9BRAS</name>
<comment type="caution">
    <text evidence="1">The sequence shown here is derived from an EMBL/GenBank/DDBJ whole genome shotgun (WGS) entry which is preliminary data.</text>
</comment>
<gene>
    <name evidence="1" type="ORF">MERR_LOCUS8301</name>
</gene>
<dbReference type="EMBL" id="CACVBM020000577">
    <property type="protein sequence ID" value="CAA7021066.1"/>
    <property type="molecule type" value="Genomic_DNA"/>
</dbReference>
<evidence type="ECO:0000313" key="2">
    <source>
        <dbReference type="Proteomes" id="UP000467841"/>
    </source>
</evidence>
<dbReference type="AlphaFoldDB" id="A0A6D2I007"/>
<protein>
    <submittedName>
        <fullName evidence="1">Uncharacterized protein</fullName>
    </submittedName>
</protein>
<dbReference type="Proteomes" id="UP000467841">
    <property type="component" value="Unassembled WGS sequence"/>
</dbReference>
<organism evidence="1 2">
    <name type="scientific">Microthlaspi erraticum</name>
    <dbReference type="NCBI Taxonomy" id="1685480"/>
    <lineage>
        <taxon>Eukaryota</taxon>
        <taxon>Viridiplantae</taxon>
        <taxon>Streptophyta</taxon>
        <taxon>Embryophyta</taxon>
        <taxon>Tracheophyta</taxon>
        <taxon>Spermatophyta</taxon>
        <taxon>Magnoliopsida</taxon>
        <taxon>eudicotyledons</taxon>
        <taxon>Gunneridae</taxon>
        <taxon>Pentapetalae</taxon>
        <taxon>rosids</taxon>
        <taxon>malvids</taxon>
        <taxon>Brassicales</taxon>
        <taxon>Brassicaceae</taxon>
        <taxon>Coluteocarpeae</taxon>
        <taxon>Microthlaspi</taxon>
    </lineage>
</organism>
<sequence length="115" mass="13396">MKGLVLQLAWSYSEADFRANLEQIKEWDFVVYQDVMKQKPETWCRAFYKIGNYCEDVENNSTESWNSTVSKAREKMIVPMLETIARLTMVCIAKRDVIAGGHESLCTPYVIEYLE</sequence>
<keyword evidence="2" id="KW-1185">Reference proteome</keyword>
<reference evidence="1" key="1">
    <citation type="submission" date="2020-01" db="EMBL/GenBank/DDBJ databases">
        <authorList>
            <person name="Mishra B."/>
        </authorList>
    </citation>
    <scope>NUCLEOTIDE SEQUENCE [LARGE SCALE GENOMIC DNA]</scope>
</reference>
<accession>A0A6D2I007</accession>
<proteinExistence type="predicted"/>
<evidence type="ECO:0000313" key="1">
    <source>
        <dbReference type="EMBL" id="CAA7021066.1"/>
    </source>
</evidence>
<dbReference type="OrthoDB" id="1107596at2759"/>